<name>A0A0G3I3R5_LIBAF</name>
<proteinExistence type="predicted"/>
<sequence length="441" mass="51180">MSKRKTIEVKTRDYNCWDTIKIFSIKSFFYNTIFIYKILCSKNVFFVFFLTLNISIANAVTNNPSHKMHSQILNPSYQRDLSMAMINGIINMSDFYSCVSPKAGYRNRIIFMNSSNAFYDWAKRNHHYERIWFRVANFYLFTMFSILNHELGHATRTTEMNSKVTKLRIYPLSMSGYTSYESLGKYPESAVVTLGGIEANYVLSRDAFYKKRRINPTSATMYLSSAGNQFAYVKFIKDQPGHDINSYVKDIALIYNLNYDKFITRLRRLALLDWLDIRIYYSFYSVISGRDTVLPALKVTKNVGILPSMRLIITPYAVLEKRFLLDVFAGDKEVRMGFSYERDVRGKDHLYYGEIEINKIASLKKTDIGAHLIVWKQPELLVQKDFSLVSNKHGAMVTLDLLHHLTDHLKFSMRIGYKANGYVMGEPVHKSSIVKFGLSFI</sequence>
<dbReference type="Proteomes" id="UP000035503">
    <property type="component" value="Chromosome"/>
</dbReference>
<organism evidence="1 2">
    <name type="scientific">Candidatus Liberibacter africanus PTSAPSY</name>
    <dbReference type="NCBI Taxonomy" id="1277257"/>
    <lineage>
        <taxon>Bacteria</taxon>
        <taxon>Pseudomonadati</taxon>
        <taxon>Pseudomonadota</taxon>
        <taxon>Alphaproteobacteria</taxon>
        <taxon>Hyphomicrobiales</taxon>
        <taxon>Rhizobiaceae</taxon>
        <taxon>Liberibacter</taxon>
    </lineage>
</organism>
<dbReference type="EMBL" id="CP004021">
    <property type="protein sequence ID" value="AKK20504.1"/>
    <property type="molecule type" value="Genomic_DNA"/>
</dbReference>
<reference evidence="1 2" key="1">
    <citation type="journal article" date="2015" name="Genome Announc.">
        <title>Complete Genome Sequence of 'Candidatus Liberibacter africanus,' a Bacterium Associated with Citrus Huanglongbing.</title>
        <authorList>
            <person name="Lin H."/>
            <person name="Pietersen G."/>
            <person name="Han C."/>
            <person name="Read D.A."/>
            <person name="Lou B."/>
            <person name="Gupta G."/>
            <person name="Civerolo E.L."/>
        </authorList>
    </citation>
    <scope>NUCLEOTIDE SEQUENCE [LARGE SCALE GENOMIC DNA]</scope>
    <source>
        <strain evidence="1 2">PTSAPSY</strain>
    </source>
</reference>
<accession>A0A0G3I3R5</accession>
<dbReference type="KEGG" id="lau:G293_04445"/>
<dbReference type="PATRIC" id="fig|1277257.4.peg.961"/>
<protein>
    <submittedName>
        <fullName evidence="1">Uncharacterized protein</fullName>
    </submittedName>
</protein>
<evidence type="ECO:0000313" key="1">
    <source>
        <dbReference type="EMBL" id="AKK20504.1"/>
    </source>
</evidence>
<dbReference type="AlphaFoldDB" id="A0A0G3I3R5"/>
<keyword evidence="2" id="KW-1185">Reference proteome</keyword>
<evidence type="ECO:0000313" key="2">
    <source>
        <dbReference type="Proteomes" id="UP000035503"/>
    </source>
</evidence>
<gene>
    <name evidence="1" type="ORF">G293_04445</name>
</gene>